<sequence length="173" mass="19130">MLRLPLLPFFFCLIVVTACTPQVRGSMALSRGNAQEAVALYRQALQNDPDSARIRLQLGKALLHAGEYGKASTRLQEALAALPDSVPDNAEARFYLLLTGLGKDDPQLVLARLMDFRPPGAEKLGQTIRLAATRASVRGLTVEETLTRMETAYREGRLAQRHEDDTSFFDLDD</sequence>
<keyword evidence="1" id="KW-0802">TPR repeat</keyword>
<dbReference type="PROSITE" id="PS51257">
    <property type="entry name" value="PROKAR_LIPOPROTEIN"/>
    <property type="match status" value="1"/>
</dbReference>
<dbReference type="STRING" id="1121449.SAMN02745704_00688"/>
<evidence type="ECO:0000256" key="1">
    <source>
        <dbReference type="PROSITE-ProRule" id="PRU00339"/>
    </source>
</evidence>
<feature type="repeat" description="TPR" evidence="1">
    <location>
        <begin position="52"/>
        <end position="85"/>
    </location>
</feature>
<dbReference type="InterPro" id="IPR011990">
    <property type="entry name" value="TPR-like_helical_dom_sf"/>
</dbReference>
<dbReference type="InterPro" id="IPR019734">
    <property type="entry name" value="TPR_rpt"/>
</dbReference>
<organism evidence="2 3">
    <name type="scientific">Paucidesulfovibrio gracilis DSM 16080</name>
    <dbReference type="NCBI Taxonomy" id="1121449"/>
    <lineage>
        <taxon>Bacteria</taxon>
        <taxon>Pseudomonadati</taxon>
        <taxon>Thermodesulfobacteriota</taxon>
        <taxon>Desulfovibrionia</taxon>
        <taxon>Desulfovibrionales</taxon>
        <taxon>Desulfovibrionaceae</taxon>
        <taxon>Paucidesulfovibrio</taxon>
    </lineage>
</organism>
<dbReference type="Gene3D" id="1.25.40.10">
    <property type="entry name" value="Tetratricopeptide repeat domain"/>
    <property type="match status" value="1"/>
</dbReference>
<dbReference type="RefSeq" id="WP_078716251.1">
    <property type="nucleotide sequence ID" value="NZ_FUYC01000002.1"/>
</dbReference>
<dbReference type="Proteomes" id="UP000190027">
    <property type="component" value="Unassembled WGS sequence"/>
</dbReference>
<dbReference type="Pfam" id="PF14559">
    <property type="entry name" value="TPR_19"/>
    <property type="match status" value="1"/>
</dbReference>
<dbReference type="AlphaFoldDB" id="A0A1T4WB82"/>
<dbReference type="OrthoDB" id="5458536at2"/>
<evidence type="ECO:0000313" key="2">
    <source>
        <dbReference type="EMBL" id="SKA74533.1"/>
    </source>
</evidence>
<dbReference type="SUPFAM" id="SSF48452">
    <property type="entry name" value="TPR-like"/>
    <property type="match status" value="1"/>
</dbReference>
<protein>
    <submittedName>
        <fullName evidence="2">Tetratricopeptide repeat-containing protein</fullName>
    </submittedName>
</protein>
<accession>A0A1T4WB82</accession>
<dbReference type="PROSITE" id="PS50005">
    <property type="entry name" value="TPR"/>
    <property type="match status" value="2"/>
</dbReference>
<evidence type="ECO:0000313" key="3">
    <source>
        <dbReference type="Proteomes" id="UP000190027"/>
    </source>
</evidence>
<dbReference type="EMBL" id="FUYC01000002">
    <property type="protein sequence ID" value="SKA74533.1"/>
    <property type="molecule type" value="Genomic_DNA"/>
</dbReference>
<keyword evidence="3" id="KW-1185">Reference proteome</keyword>
<name>A0A1T4WB82_9BACT</name>
<proteinExistence type="predicted"/>
<feature type="repeat" description="TPR" evidence="1">
    <location>
        <begin position="18"/>
        <end position="51"/>
    </location>
</feature>
<dbReference type="SMART" id="SM00028">
    <property type="entry name" value="TPR"/>
    <property type="match status" value="2"/>
</dbReference>
<gene>
    <name evidence="2" type="ORF">SAMN02745704_00688</name>
</gene>
<reference evidence="2 3" key="1">
    <citation type="submission" date="2017-02" db="EMBL/GenBank/DDBJ databases">
        <authorList>
            <person name="Peterson S.W."/>
        </authorList>
    </citation>
    <scope>NUCLEOTIDE SEQUENCE [LARGE SCALE GENOMIC DNA]</scope>
    <source>
        <strain evidence="2 3">DSM 16080</strain>
    </source>
</reference>